<dbReference type="SUPFAM" id="SSF54637">
    <property type="entry name" value="Thioesterase/thiol ester dehydrase-isomerase"/>
    <property type="match status" value="1"/>
</dbReference>
<accession>A0A0F0KHJ2</accession>
<evidence type="ECO:0000256" key="2">
    <source>
        <dbReference type="ARBA" id="ARBA00022801"/>
    </source>
</evidence>
<dbReference type="SUPFAM" id="SSF55729">
    <property type="entry name" value="Acyl-CoA N-acyltransferases (Nat)"/>
    <property type="match status" value="1"/>
</dbReference>
<evidence type="ECO:0000256" key="1">
    <source>
        <dbReference type="ARBA" id="ARBA00022679"/>
    </source>
</evidence>
<keyword evidence="5" id="KW-1185">Reference proteome</keyword>
<dbReference type="GO" id="GO:0016289">
    <property type="term" value="F:acyl-CoA hydrolase activity"/>
    <property type="evidence" value="ECO:0007669"/>
    <property type="project" value="UniProtKB-ARBA"/>
</dbReference>
<dbReference type="NCBIfam" id="TIGR00369">
    <property type="entry name" value="unchar_dom_1"/>
    <property type="match status" value="1"/>
</dbReference>
<dbReference type="CDD" id="cd03443">
    <property type="entry name" value="PaaI_thioesterase"/>
    <property type="match status" value="1"/>
</dbReference>
<dbReference type="Pfam" id="PF00583">
    <property type="entry name" value="Acetyltransf_1"/>
    <property type="match status" value="1"/>
</dbReference>
<sequence length="331" mass="35442">MPTPEIRITPLSDAADARAFREINEDWISRMFTLTDSDRTLLADPVTRIVEPGGDVLIARDGSGEALGCVAVIAYGDGVFELAKMGVRPEAQGGGIGRRLVEAGVRRAAELGGRRLFLGTNGRLAPAVHLYEEAGFRRITREQLPVADYYARADILMERRLDPDPRSADSEEAGTAPLPVLDYLRREIDGTLRPGDRTHLRYPTAISGLLGFRTTAVGRGSATIEVEADPRSHGNQQGTVHGGFLVELADAAIGTAQSTLLTEGESFASVELSARFLRPVWSGRLTAVATVTHAGRTLSHFDCAITRADGKPVAAVTSVVMTLRGDDAAGR</sequence>
<dbReference type="AlphaFoldDB" id="A0A0F0KHJ2"/>
<dbReference type="InterPro" id="IPR029069">
    <property type="entry name" value="HotDog_dom_sf"/>
</dbReference>
<organism evidence="4 5">
    <name type="scientific">Microbacterium azadirachtae</name>
    <dbReference type="NCBI Taxonomy" id="582680"/>
    <lineage>
        <taxon>Bacteria</taxon>
        <taxon>Bacillati</taxon>
        <taxon>Actinomycetota</taxon>
        <taxon>Actinomycetes</taxon>
        <taxon>Micrococcales</taxon>
        <taxon>Microbacteriaceae</taxon>
        <taxon>Microbacterium</taxon>
    </lineage>
</organism>
<dbReference type="EC" id="2.3.1.189" evidence="4"/>
<dbReference type="PANTHER" id="PTHR13947:SF37">
    <property type="entry name" value="LD18367P"/>
    <property type="match status" value="1"/>
</dbReference>
<evidence type="ECO:0000259" key="3">
    <source>
        <dbReference type="PROSITE" id="PS51186"/>
    </source>
</evidence>
<dbReference type="Gene3D" id="3.40.630.30">
    <property type="match status" value="1"/>
</dbReference>
<dbReference type="InterPro" id="IPR050769">
    <property type="entry name" value="NAT_camello-type"/>
</dbReference>
<dbReference type="PROSITE" id="PS51186">
    <property type="entry name" value="GNAT"/>
    <property type="match status" value="1"/>
</dbReference>
<dbReference type="InterPro" id="IPR003736">
    <property type="entry name" value="PAAI_dom"/>
</dbReference>
<dbReference type="Pfam" id="PF03061">
    <property type="entry name" value="4HBT"/>
    <property type="match status" value="1"/>
</dbReference>
<dbReference type="GO" id="GO:0008080">
    <property type="term" value="F:N-acetyltransferase activity"/>
    <property type="evidence" value="ECO:0007669"/>
    <property type="project" value="InterPro"/>
</dbReference>
<dbReference type="PANTHER" id="PTHR13947">
    <property type="entry name" value="GNAT FAMILY N-ACETYLTRANSFERASE"/>
    <property type="match status" value="1"/>
</dbReference>
<evidence type="ECO:0000313" key="4">
    <source>
        <dbReference type="EMBL" id="KJL19909.1"/>
    </source>
</evidence>
<feature type="domain" description="N-acetyltransferase" evidence="3">
    <location>
        <begin position="6"/>
        <end position="162"/>
    </location>
</feature>
<dbReference type="GO" id="GO:0035447">
    <property type="term" value="F:mycothiol synthase activity"/>
    <property type="evidence" value="ECO:0007669"/>
    <property type="project" value="UniProtKB-EC"/>
</dbReference>
<name>A0A0F0KHJ2_9MICO</name>
<dbReference type="InterPro" id="IPR016181">
    <property type="entry name" value="Acyl_CoA_acyltransferase"/>
</dbReference>
<dbReference type="InterPro" id="IPR000182">
    <property type="entry name" value="GNAT_dom"/>
</dbReference>
<evidence type="ECO:0000313" key="5">
    <source>
        <dbReference type="Proteomes" id="UP000033448"/>
    </source>
</evidence>
<dbReference type="Proteomes" id="UP000033448">
    <property type="component" value="Unassembled WGS sequence"/>
</dbReference>
<gene>
    <name evidence="4" type="primary">mshD_7</name>
    <name evidence="4" type="ORF">RL72_02955</name>
</gene>
<dbReference type="EMBL" id="JYIT01000083">
    <property type="protein sequence ID" value="KJL19909.1"/>
    <property type="molecule type" value="Genomic_DNA"/>
</dbReference>
<dbReference type="InterPro" id="IPR006683">
    <property type="entry name" value="Thioestr_dom"/>
</dbReference>
<dbReference type="PATRIC" id="fig|582680.7.peg.3012"/>
<keyword evidence="1 4" id="KW-0808">Transferase</keyword>
<protein>
    <submittedName>
        <fullName evidence="4">Mycothiol acetyltransferase</fullName>
        <ecNumber evidence="4">2.3.1.189</ecNumber>
    </submittedName>
</protein>
<proteinExistence type="predicted"/>
<keyword evidence="4" id="KW-0012">Acyltransferase</keyword>
<dbReference type="CDD" id="cd04301">
    <property type="entry name" value="NAT_SF"/>
    <property type="match status" value="1"/>
</dbReference>
<dbReference type="Gene3D" id="3.10.129.10">
    <property type="entry name" value="Hotdog Thioesterase"/>
    <property type="match status" value="1"/>
</dbReference>
<dbReference type="RefSeq" id="WP_248700483.1">
    <property type="nucleotide sequence ID" value="NZ_CP099706.1"/>
</dbReference>
<keyword evidence="2" id="KW-0378">Hydrolase</keyword>
<comment type="caution">
    <text evidence="4">The sequence shown here is derived from an EMBL/GenBank/DDBJ whole genome shotgun (WGS) entry which is preliminary data.</text>
</comment>
<reference evidence="4 5" key="1">
    <citation type="submission" date="2015-02" db="EMBL/GenBank/DDBJ databases">
        <title>Draft genome sequences of ten Microbacterium spp. with emphasis on heavy metal contaminated environments.</title>
        <authorList>
            <person name="Corretto E."/>
        </authorList>
    </citation>
    <scope>NUCLEOTIDE SEQUENCE [LARGE SCALE GENOMIC DNA]</scope>
    <source>
        <strain evidence="4 5">DSM 23848</strain>
    </source>
</reference>